<accession>A0A8J5VNB2</accession>
<reference evidence="3" key="1">
    <citation type="journal article" date="2021" name="bioRxiv">
        <title>Whole Genome Assembly and Annotation of Northern Wild Rice, Zizania palustris L., Supports a Whole Genome Duplication in the Zizania Genus.</title>
        <authorList>
            <person name="Haas M."/>
            <person name="Kono T."/>
            <person name="Macchietto M."/>
            <person name="Millas R."/>
            <person name="McGilp L."/>
            <person name="Shao M."/>
            <person name="Duquette J."/>
            <person name="Hirsch C.N."/>
            <person name="Kimball J."/>
        </authorList>
    </citation>
    <scope>NUCLEOTIDE SEQUENCE</scope>
    <source>
        <tissue evidence="3">Fresh leaf tissue</tissue>
    </source>
</reference>
<reference evidence="3" key="2">
    <citation type="submission" date="2021-02" db="EMBL/GenBank/DDBJ databases">
        <authorList>
            <person name="Kimball J.A."/>
            <person name="Haas M.W."/>
            <person name="Macchietto M."/>
            <person name="Kono T."/>
            <person name="Duquette J."/>
            <person name="Shao M."/>
        </authorList>
    </citation>
    <scope>NUCLEOTIDE SEQUENCE</scope>
    <source>
        <tissue evidence="3">Fresh leaf tissue</tissue>
    </source>
</reference>
<dbReference type="EMBL" id="JAAALK010000285">
    <property type="protein sequence ID" value="KAG8064831.1"/>
    <property type="molecule type" value="Genomic_DNA"/>
</dbReference>
<keyword evidence="1" id="KW-0694">RNA-binding</keyword>
<dbReference type="PROSITE" id="PS50102">
    <property type="entry name" value="RRM"/>
    <property type="match status" value="1"/>
</dbReference>
<keyword evidence="4" id="KW-1185">Reference proteome</keyword>
<protein>
    <recommendedName>
        <fullName evidence="2">RRM domain-containing protein</fullName>
    </recommendedName>
</protein>
<dbReference type="GO" id="GO:0005737">
    <property type="term" value="C:cytoplasm"/>
    <property type="evidence" value="ECO:0007669"/>
    <property type="project" value="TreeGrafter"/>
</dbReference>
<dbReference type="OrthoDB" id="4726at2759"/>
<dbReference type="PANTHER" id="PTHR14738:SF36">
    <property type="entry name" value="RNA BINDING (RRM_RBD_RNP MOTIFS) FAMILY PROTEIN"/>
    <property type="match status" value="1"/>
</dbReference>
<feature type="domain" description="RRM" evidence="2">
    <location>
        <begin position="138"/>
        <end position="210"/>
    </location>
</feature>
<dbReference type="InterPro" id="IPR040366">
    <property type="entry name" value="Nab2/ZC3H14"/>
</dbReference>
<dbReference type="SMART" id="SM00360">
    <property type="entry name" value="RRM"/>
    <property type="match status" value="1"/>
</dbReference>
<evidence type="ECO:0000259" key="2">
    <source>
        <dbReference type="PROSITE" id="PS50102"/>
    </source>
</evidence>
<dbReference type="AlphaFoldDB" id="A0A8J5VNB2"/>
<dbReference type="PANTHER" id="PTHR14738">
    <property type="entry name" value="ZINC FINGER CCCH DOMAIN-CONTAINING PROTEIN 14"/>
    <property type="match status" value="1"/>
</dbReference>
<name>A0A8J5VNB2_ZIZPA</name>
<organism evidence="3 4">
    <name type="scientific">Zizania palustris</name>
    <name type="common">Northern wild rice</name>
    <dbReference type="NCBI Taxonomy" id="103762"/>
    <lineage>
        <taxon>Eukaryota</taxon>
        <taxon>Viridiplantae</taxon>
        <taxon>Streptophyta</taxon>
        <taxon>Embryophyta</taxon>
        <taxon>Tracheophyta</taxon>
        <taxon>Spermatophyta</taxon>
        <taxon>Magnoliopsida</taxon>
        <taxon>Liliopsida</taxon>
        <taxon>Poales</taxon>
        <taxon>Poaceae</taxon>
        <taxon>BOP clade</taxon>
        <taxon>Oryzoideae</taxon>
        <taxon>Oryzeae</taxon>
        <taxon>Zizaniinae</taxon>
        <taxon>Zizania</taxon>
    </lineage>
</organism>
<comment type="caution">
    <text evidence="3">The sequence shown here is derived from an EMBL/GenBank/DDBJ whole genome shotgun (WGS) entry which is preliminary data.</text>
</comment>
<dbReference type="CDD" id="cd00590">
    <property type="entry name" value="RRM_SF"/>
    <property type="match status" value="1"/>
</dbReference>
<proteinExistence type="predicted"/>
<dbReference type="GO" id="GO:0043488">
    <property type="term" value="P:regulation of mRNA stability"/>
    <property type="evidence" value="ECO:0007669"/>
    <property type="project" value="InterPro"/>
</dbReference>
<evidence type="ECO:0000256" key="1">
    <source>
        <dbReference type="PROSITE-ProRule" id="PRU00176"/>
    </source>
</evidence>
<sequence length="210" mass="22606">MVAAAMATTAALPLFMRNTSRTHHGLNHVLCTVVRGVAEVLAPLDSWVSADCVVVGVESAASSPHKRLPPSMVSRSGLKDHLVFSDPNASCFVLWEGNLRPVRVLVYDPHLPWARRVAHVQAVGSYTAGQPDGGTDSRTVFVSNVHFAATKDALSRHFNKFGAVLKTLIVTDVSGQPIGSAYIEFSQKESAEQALTLNGTSFMSRILKLL</sequence>
<dbReference type="GO" id="GO:0008143">
    <property type="term" value="F:poly(A) binding"/>
    <property type="evidence" value="ECO:0007669"/>
    <property type="project" value="InterPro"/>
</dbReference>
<evidence type="ECO:0000313" key="3">
    <source>
        <dbReference type="EMBL" id="KAG8064831.1"/>
    </source>
</evidence>
<gene>
    <name evidence="3" type="ORF">GUJ93_ZPchr0004g38694</name>
</gene>
<evidence type="ECO:0000313" key="4">
    <source>
        <dbReference type="Proteomes" id="UP000729402"/>
    </source>
</evidence>
<dbReference type="Proteomes" id="UP000729402">
    <property type="component" value="Unassembled WGS sequence"/>
</dbReference>
<dbReference type="InterPro" id="IPR000504">
    <property type="entry name" value="RRM_dom"/>
</dbReference>
<dbReference type="GO" id="GO:0005634">
    <property type="term" value="C:nucleus"/>
    <property type="evidence" value="ECO:0007669"/>
    <property type="project" value="TreeGrafter"/>
</dbReference>
<dbReference type="Pfam" id="PF00076">
    <property type="entry name" value="RRM_1"/>
    <property type="match status" value="1"/>
</dbReference>